<reference evidence="1" key="1">
    <citation type="submission" date="2023-06" db="EMBL/GenBank/DDBJ databases">
        <title>Genome-scale phylogeny and comparative genomics of the fungal order Sordariales.</title>
        <authorList>
            <consortium name="Lawrence Berkeley National Laboratory"/>
            <person name="Hensen N."/>
            <person name="Bonometti L."/>
            <person name="Westerberg I."/>
            <person name="Brannstrom I.O."/>
            <person name="Guillou S."/>
            <person name="Cros-Aarteil S."/>
            <person name="Calhoun S."/>
            <person name="Haridas S."/>
            <person name="Kuo A."/>
            <person name="Mondo S."/>
            <person name="Pangilinan J."/>
            <person name="Riley R."/>
            <person name="LaButti K."/>
            <person name="Andreopoulos B."/>
            <person name="Lipzen A."/>
            <person name="Chen C."/>
            <person name="Yanf M."/>
            <person name="Daum C."/>
            <person name="Ng V."/>
            <person name="Clum A."/>
            <person name="Steindorff A."/>
            <person name="Ohm R."/>
            <person name="Martin F."/>
            <person name="Silar P."/>
            <person name="Natvig D."/>
            <person name="Lalanne C."/>
            <person name="Gautier V."/>
            <person name="Ament-velasquez S.L."/>
            <person name="Kruys A."/>
            <person name="Hutchinson M.I."/>
            <person name="Powell A.J."/>
            <person name="Barry K."/>
            <person name="Miller A.N."/>
            <person name="Grigoriev I.V."/>
            <person name="Debuchy R."/>
            <person name="Gladieux P."/>
            <person name="Thoren M.H."/>
            <person name="Johannesson H."/>
        </authorList>
    </citation>
    <scope>NUCLEOTIDE SEQUENCE</scope>
    <source>
        <strain evidence="1">SMH3391-2</strain>
    </source>
</reference>
<comment type="caution">
    <text evidence="1">The sequence shown here is derived from an EMBL/GenBank/DDBJ whole genome shotgun (WGS) entry which is preliminary data.</text>
</comment>
<gene>
    <name evidence="1" type="ORF">B0T17DRAFT_361820</name>
</gene>
<dbReference type="Proteomes" id="UP001174934">
    <property type="component" value="Unassembled WGS sequence"/>
</dbReference>
<protein>
    <submittedName>
        <fullName evidence="1">Uncharacterized protein</fullName>
    </submittedName>
</protein>
<keyword evidence="2" id="KW-1185">Reference proteome</keyword>
<evidence type="ECO:0000313" key="2">
    <source>
        <dbReference type="Proteomes" id="UP001174934"/>
    </source>
</evidence>
<proteinExistence type="predicted"/>
<dbReference type="AlphaFoldDB" id="A0AA40BWA7"/>
<name>A0AA40BWA7_9PEZI</name>
<evidence type="ECO:0000313" key="1">
    <source>
        <dbReference type="EMBL" id="KAK0615964.1"/>
    </source>
</evidence>
<accession>A0AA40BWA7</accession>
<organism evidence="1 2">
    <name type="scientific">Bombardia bombarda</name>
    <dbReference type="NCBI Taxonomy" id="252184"/>
    <lineage>
        <taxon>Eukaryota</taxon>
        <taxon>Fungi</taxon>
        <taxon>Dikarya</taxon>
        <taxon>Ascomycota</taxon>
        <taxon>Pezizomycotina</taxon>
        <taxon>Sordariomycetes</taxon>
        <taxon>Sordariomycetidae</taxon>
        <taxon>Sordariales</taxon>
        <taxon>Lasiosphaeriaceae</taxon>
        <taxon>Bombardia</taxon>
    </lineage>
</organism>
<dbReference type="EMBL" id="JAULSR010000006">
    <property type="protein sequence ID" value="KAK0615964.1"/>
    <property type="molecule type" value="Genomic_DNA"/>
</dbReference>
<sequence length="123" mass="13951">MALCRWARKSGFFLSGLQMGVVADTRRRILSRRLPYTPYTVTIVWAPPPSKSRCRVLGRQGYSQSSAPCPPAWLVEAAAKMSLACGHWRRPPPYMRTDRSSNNLHLRQRILSALTKSPLSCMY</sequence>